<dbReference type="Proteomes" id="UP000886595">
    <property type="component" value="Unassembled WGS sequence"/>
</dbReference>
<dbReference type="InterPro" id="IPR032881">
    <property type="entry name" value="Oberon-like_PHD"/>
</dbReference>
<dbReference type="PANTHER" id="PTHR33345:SF6">
    <property type="entry name" value="OS03G0747200 PROTEIN"/>
    <property type="match status" value="1"/>
</dbReference>
<gene>
    <name evidence="10" type="ORF">Bca52824_061860</name>
</gene>
<proteinExistence type="predicted"/>
<name>A0A8X7QBV8_BRACI</name>
<reference evidence="10 11" key="1">
    <citation type="submission" date="2020-02" db="EMBL/GenBank/DDBJ databases">
        <authorList>
            <person name="Ma Q."/>
            <person name="Huang Y."/>
            <person name="Song X."/>
            <person name="Pei D."/>
        </authorList>
    </citation>
    <scope>NUCLEOTIDE SEQUENCE [LARGE SCALE GENOMIC DNA]</scope>
    <source>
        <strain evidence="10">Sxm20200214</strain>
        <tissue evidence="10">Leaf</tissue>
    </source>
</reference>
<evidence type="ECO:0000313" key="10">
    <source>
        <dbReference type="EMBL" id="KAG2267305.1"/>
    </source>
</evidence>
<comment type="caution">
    <text evidence="10">The sequence shown here is derived from an EMBL/GenBank/DDBJ whole genome shotgun (WGS) entry which is preliminary data.</text>
</comment>
<dbReference type="PANTHER" id="PTHR33345">
    <property type="entry name" value="ADAPTER PROTEIN, PUTATIVE-RELATED"/>
    <property type="match status" value="1"/>
</dbReference>
<evidence type="ECO:0000259" key="7">
    <source>
        <dbReference type="Pfam" id="PF07227"/>
    </source>
</evidence>
<keyword evidence="11" id="KW-1185">Reference proteome</keyword>
<feature type="domain" description="DUF7081" evidence="8">
    <location>
        <begin position="41"/>
        <end position="137"/>
    </location>
</feature>
<evidence type="ECO:0000256" key="1">
    <source>
        <dbReference type="ARBA" id="ARBA00004123"/>
    </source>
</evidence>
<evidence type="ECO:0000256" key="4">
    <source>
        <dbReference type="ARBA" id="ARBA00022833"/>
    </source>
</evidence>
<evidence type="ECO:0000259" key="8">
    <source>
        <dbReference type="Pfam" id="PF23299"/>
    </source>
</evidence>
<accession>A0A8X7QBV8</accession>
<dbReference type="EMBL" id="JAAMPC010000013">
    <property type="protein sequence ID" value="KAG2267305.1"/>
    <property type="molecule type" value="Genomic_DNA"/>
</dbReference>
<keyword evidence="5" id="KW-0539">Nucleus</keyword>
<dbReference type="Pfam" id="PF23299">
    <property type="entry name" value="DUF7081"/>
    <property type="match status" value="1"/>
</dbReference>
<dbReference type="Pfam" id="PF07227">
    <property type="entry name" value="PHD_Oberon"/>
    <property type="match status" value="1"/>
</dbReference>
<organism evidence="10 11">
    <name type="scientific">Brassica carinata</name>
    <name type="common">Ethiopian mustard</name>
    <name type="synonym">Abyssinian cabbage</name>
    <dbReference type="NCBI Taxonomy" id="52824"/>
    <lineage>
        <taxon>Eukaryota</taxon>
        <taxon>Viridiplantae</taxon>
        <taxon>Streptophyta</taxon>
        <taxon>Embryophyta</taxon>
        <taxon>Tracheophyta</taxon>
        <taxon>Spermatophyta</taxon>
        <taxon>Magnoliopsida</taxon>
        <taxon>eudicotyledons</taxon>
        <taxon>Gunneridae</taxon>
        <taxon>Pentapetalae</taxon>
        <taxon>rosids</taxon>
        <taxon>malvids</taxon>
        <taxon>Brassicales</taxon>
        <taxon>Brassicaceae</taxon>
        <taxon>Brassiceae</taxon>
        <taxon>Brassica</taxon>
    </lineage>
</organism>
<dbReference type="InterPro" id="IPR056034">
    <property type="entry name" value="DUF7615"/>
</dbReference>
<sequence length="482" mass="54609">MLHPSSFFLISIVCNYYYIIMDTDTTEQSNREVPPRLHLRPVRPMESGIGLPYAPENWPKPGDTWRWKVGPRITGKGTFLDRYLYPPKHLPGLSNTETLRKGTAFRSRLSLERYIRLAFPDADVRKFFASFSWAVPSTDAIGMKRSILPVYTSDEDPMHDNVSDIMVCKAGNDKCGSLMMPPPSETEPMTCDICCSEPSFCTDCSCILCCKSVSVEHEGYSYTKCEAVVSEGRICGHVAHINCALRAYMAGTVGGSIGLDAEYYCRRCDARKDLVPHVNRFLEICKTVEYQGDRVDAKELLNCIESTVIKLKCGTSLEDLWNDDTPTIWSGNIPHHYLLLCDYVLTFVLVVDFSESEGKDNDDAVQSLQGVTPIEPMPFNIREVLKALREAQESEYQIAEVRLHAQKECLGDLYRQLEEEKSELSRRVSGSDAESLMTNVLKRLDQIRKEVTKLKEMEEVAKGFGRTPRGILEEYFHLAIEE</sequence>
<evidence type="ECO:0000256" key="2">
    <source>
        <dbReference type="ARBA" id="ARBA00022723"/>
    </source>
</evidence>
<dbReference type="Pfam" id="PF24590">
    <property type="entry name" value="DUF7615"/>
    <property type="match status" value="1"/>
</dbReference>
<dbReference type="GO" id="GO:0005634">
    <property type="term" value="C:nucleus"/>
    <property type="evidence" value="ECO:0007669"/>
    <property type="project" value="UniProtKB-SubCell"/>
</dbReference>
<keyword evidence="2" id="KW-0479">Metal-binding</keyword>
<dbReference type="AlphaFoldDB" id="A0A8X7QBV8"/>
<feature type="domain" description="Oberon-like PHD finger" evidence="7">
    <location>
        <begin position="171"/>
        <end position="292"/>
    </location>
</feature>
<keyword evidence="4" id="KW-0862">Zinc</keyword>
<evidence type="ECO:0000256" key="3">
    <source>
        <dbReference type="ARBA" id="ARBA00022771"/>
    </source>
</evidence>
<evidence type="ECO:0000259" key="9">
    <source>
        <dbReference type="Pfam" id="PF24590"/>
    </source>
</evidence>
<protein>
    <recommendedName>
        <fullName evidence="12">Oberon PHD finger domain-containing protein</fullName>
    </recommendedName>
</protein>
<dbReference type="InterPro" id="IPR055508">
    <property type="entry name" value="DUF7081"/>
</dbReference>
<dbReference type="OrthoDB" id="1852608at2759"/>
<comment type="subcellular location">
    <subcellularLocation>
        <location evidence="1">Nucleus</location>
    </subcellularLocation>
</comment>
<evidence type="ECO:0000256" key="5">
    <source>
        <dbReference type="ARBA" id="ARBA00023242"/>
    </source>
</evidence>
<feature type="coiled-coil region" evidence="6">
    <location>
        <begin position="407"/>
        <end position="457"/>
    </location>
</feature>
<keyword evidence="3" id="KW-0863">Zinc-finger</keyword>
<feature type="domain" description="DUF7615" evidence="9">
    <location>
        <begin position="380"/>
        <end position="475"/>
    </location>
</feature>
<evidence type="ECO:0000313" key="11">
    <source>
        <dbReference type="Proteomes" id="UP000886595"/>
    </source>
</evidence>
<evidence type="ECO:0008006" key="12">
    <source>
        <dbReference type="Google" id="ProtNLM"/>
    </source>
</evidence>
<evidence type="ECO:0000256" key="6">
    <source>
        <dbReference type="SAM" id="Coils"/>
    </source>
</evidence>
<keyword evidence="6" id="KW-0175">Coiled coil</keyword>
<dbReference type="GO" id="GO:0008270">
    <property type="term" value="F:zinc ion binding"/>
    <property type="evidence" value="ECO:0007669"/>
    <property type="project" value="UniProtKB-KW"/>
</dbReference>